<feature type="binding site" evidence="12">
    <location>
        <position position="223"/>
    </location>
    <ligand>
        <name>Zn(2+)</name>
        <dbReference type="ChEBI" id="CHEBI:29105"/>
    </ligand>
</feature>
<evidence type="ECO:0000256" key="5">
    <source>
        <dbReference type="ARBA" id="ARBA00022598"/>
    </source>
</evidence>
<name>A0A845AFB4_9SPHN</name>
<dbReference type="InterPro" id="IPR009080">
    <property type="entry name" value="tRNAsynth_Ia_anticodon-bd"/>
</dbReference>
<evidence type="ECO:0000256" key="6">
    <source>
        <dbReference type="ARBA" id="ARBA00022723"/>
    </source>
</evidence>
<dbReference type="CDD" id="cd00672">
    <property type="entry name" value="CysRS_core"/>
    <property type="match status" value="1"/>
</dbReference>
<keyword evidence="10 12" id="KW-0648">Protein biosynthesis</keyword>
<feature type="domain" description="Cysteinyl-tRNA synthetase class Ia DALR" evidence="13">
    <location>
        <begin position="368"/>
        <end position="424"/>
    </location>
</feature>
<dbReference type="InterPro" id="IPR015803">
    <property type="entry name" value="Cys-tRNA-ligase"/>
</dbReference>
<dbReference type="OrthoDB" id="9815130at2"/>
<keyword evidence="7 12" id="KW-0547">Nucleotide-binding</keyword>
<reference evidence="14 15" key="1">
    <citation type="submission" date="2019-12" db="EMBL/GenBank/DDBJ databases">
        <title>Genomic-based taxomic classification of the family Erythrobacteraceae.</title>
        <authorList>
            <person name="Xu L."/>
        </authorList>
    </citation>
    <scope>NUCLEOTIDE SEQUENCE [LARGE SCALE GENOMIC DNA]</scope>
    <source>
        <strain evidence="14 15">DSM 18604</strain>
    </source>
</reference>
<gene>
    <name evidence="12" type="primary">cysS</name>
    <name evidence="14" type="ORF">GRI39_07310</name>
</gene>
<dbReference type="InterPro" id="IPR056411">
    <property type="entry name" value="CysS_C"/>
</dbReference>
<proteinExistence type="inferred from homology"/>
<dbReference type="SMART" id="SM00840">
    <property type="entry name" value="DALR_2"/>
    <property type="match status" value="1"/>
</dbReference>
<dbReference type="GO" id="GO:0006423">
    <property type="term" value="P:cysteinyl-tRNA aminoacylation"/>
    <property type="evidence" value="ECO:0007669"/>
    <property type="project" value="UniProtKB-UniRule"/>
</dbReference>
<evidence type="ECO:0000256" key="3">
    <source>
        <dbReference type="ARBA" id="ARBA00011245"/>
    </source>
</evidence>
<dbReference type="SUPFAM" id="SSF47323">
    <property type="entry name" value="Anticodon-binding domain of a subclass of class I aminoacyl-tRNA synthetases"/>
    <property type="match status" value="1"/>
</dbReference>
<dbReference type="Gene3D" id="1.20.120.1910">
    <property type="entry name" value="Cysteine-tRNA ligase, C-terminal anti-codon recognition domain"/>
    <property type="match status" value="1"/>
</dbReference>
<comment type="subunit">
    <text evidence="3 12">Monomer.</text>
</comment>
<keyword evidence="9 12" id="KW-0067">ATP-binding</keyword>
<evidence type="ECO:0000256" key="12">
    <source>
        <dbReference type="HAMAP-Rule" id="MF_00041"/>
    </source>
</evidence>
<feature type="binding site" evidence="12">
    <location>
        <position position="248"/>
    </location>
    <ligand>
        <name>Zn(2+)</name>
        <dbReference type="ChEBI" id="CHEBI:29105"/>
    </ligand>
</feature>
<protein>
    <recommendedName>
        <fullName evidence="12">Cysteine--tRNA ligase</fullName>
        <ecNumber evidence="12">6.1.1.16</ecNumber>
    </recommendedName>
    <alternativeName>
        <fullName evidence="12">Cysteinyl-tRNA synthetase</fullName>
        <shortName evidence="12">CysRS</shortName>
    </alternativeName>
</protein>
<dbReference type="PANTHER" id="PTHR10890:SF3">
    <property type="entry name" value="CYSTEINE--TRNA LIGASE, CYTOPLASMIC"/>
    <property type="match status" value="1"/>
</dbReference>
<comment type="subcellular location">
    <subcellularLocation>
        <location evidence="1 12">Cytoplasm</location>
    </subcellularLocation>
</comment>
<keyword evidence="5 12" id="KW-0436">Ligase</keyword>
<comment type="cofactor">
    <cofactor evidence="12">
        <name>Zn(2+)</name>
        <dbReference type="ChEBI" id="CHEBI:29105"/>
    </cofactor>
    <text evidence="12">Binds 1 zinc ion per subunit.</text>
</comment>
<comment type="catalytic activity">
    <reaction evidence="12">
        <text>tRNA(Cys) + L-cysteine + ATP = L-cysteinyl-tRNA(Cys) + AMP + diphosphate</text>
        <dbReference type="Rhea" id="RHEA:17773"/>
        <dbReference type="Rhea" id="RHEA-COMP:9661"/>
        <dbReference type="Rhea" id="RHEA-COMP:9679"/>
        <dbReference type="ChEBI" id="CHEBI:30616"/>
        <dbReference type="ChEBI" id="CHEBI:33019"/>
        <dbReference type="ChEBI" id="CHEBI:35235"/>
        <dbReference type="ChEBI" id="CHEBI:78442"/>
        <dbReference type="ChEBI" id="CHEBI:78517"/>
        <dbReference type="ChEBI" id="CHEBI:456215"/>
        <dbReference type="EC" id="6.1.1.16"/>
    </reaction>
</comment>
<dbReference type="PRINTS" id="PR00983">
    <property type="entry name" value="TRNASYNTHCYS"/>
</dbReference>
<dbReference type="Proteomes" id="UP000460561">
    <property type="component" value="Unassembled WGS sequence"/>
</dbReference>
<evidence type="ECO:0000256" key="2">
    <source>
        <dbReference type="ARBA" id="ARBA00005594"/>
    </source>
</evidence>
<dbReference type="GO" id="GO:0004817">
    <property type="term" value="F:cysteine-tRNA ligase activity"/>
    <property type="evidence" value="ECO:0007669"/>
    <property type="project" value="UniProtKB-UniRule"/>
</dbReference>
<accession>A0A845AFB4</accession>
<feature type="short sequence motif" description="'KMSKS' region" evidence="12">
    <location>
        <begin position="288"/>
        <end position="292"/>
    </location>
</feature>
<organism evidence="14 15">
    <name type="scientific">Altericroceibacterium indicum</name>
    <dbReference type="NCBI Taxonomy" id="374177"/>
    <lineage>
        <taxon>Bacteria</taxon>
        <taxon>Pseudomonadati</taxon>
        <taxon>Pseudomonadota</taxon>
        <taxon>Alphaproteobacteria</taxon>
        <taxon>Sphingomonadales</taxon>
        <taxon>Erythrobacteraceae</taxon>
        <taxon>Altericroceibacterium</taxon>
    </lineage>
</organism>
<dbReference type="GO" id="GO:0005524">
    <property type="term" value="F:ATP binding"/>
    <property type="evidence" value="ECO:0007669"/>
    <property type="project" value="UniProtKB-UniRule"/>
</dbReference>
<keyword evidence="6 12" id="KW-0479">Metal-binding</keyword>
<comment type="similarity">
    <text evidence="2 12">Belongs to the class-I aminoacyl-tRNA synthetase family.</text>
</comment>
<dbReference type="NCBIfam" id="TIGR00435">
    <property type="entry name" value="cysS"/>
    <property type="match status" value="1"/>
</dbReference>
<dbReference type="Pfam" id="PF01406">
    <property type="entry name" value="tRNA-synt_1e"/>
    <property type="match status" value="1"/>
</dbReference>
<dbReference type="InterPro" id="IPR032678">
    <property type="entry name" value="tRNA-synt_1_cat_dom"/>
</dbReference>
<evidence type="ECO:0000259" key="13">
    <source>
        <dbReference type="SMART" id="SM00840"/>
    </source>
</evidence>
<evidence type="ECO:0000256" key="1">
    <source>
        <dbReference type="ARBA" id="ARBA00004496"/>
    </source>
</evidence>
<keyword evidence="8 12" id="KW-0862">Zinc</keyword>
<dbReference type="SUPFAM" id="SSF52374">
    <property type="entry name" value="Nucleotidylyl transferase"/>
    <property type="match status" value="1"/>
</dbReference>
<feature type="binding site" evidence="12">
    <location>
        <position position="32"/>
    </location>
    <ligand>
        <name>Zn(2+)</name>
        <dbReference type="ChEBI" id="CHEBI:29105"/>
    </ligand>
</feature>
<dbReference type="PANTHER" id="PTHR10890">
    <property type="entry name" value="CYSTEINYL-TRNA SYNTHETASE"/>
    <property type="match status" value="1"/>
</dbReference>
<dbReference type="EC" id="6.1.1.16" evidence="12"/>
<dbReference type="HAMAP" id="MF_00041">
    <property type="entry name" value="Cys_tRNA_synth"/>
    <property type="match status" value="1"/>
</dbReference>
<sequence length="483" mass="53784">MTDTPLKLFNSLTRQLETFQPVHPGEARVYSCGPTVYNYPHIGNMRAYVFADVLGRTLSANGYKLTHVINITDVGHLTDDADAGEDKLEKAAAANAQSIWDIAQHYTEAYWADIKALNIRQPAHWSIATDYIEPMIDFAKSIADKHCYELPSGLYFDVSTIEDYGRLARAKTDDEGEGRIEAVDGKRHAADFAIWRKTPEGEKRQMEWDSPWGKGAPGWHLECSVMGEKLLGFPFDIHTGGIDHREIHHPNEIAQNQAFCGCGGLDDPLHSGARIWMHNNFLVERSGKMSKSSGEFLRLQLLIDKGYHPLAYRLMCLQAHYRSELEFSWDGLGAALTRLKRMVMVAERLADAEEGGKIHPKFQPMIDKFDAAMADDLNTSIALTAMEEALAVKKVTPEAKRAVIAQMDAVLGLGLLKLTRSELRIRPKSAAMTEDAITSAMERRSQARAAKDFAASDSIRDELAAHGVEVMDGDPLGWEWSLG</sequence>
<feature type="short sequence motif" description="'HIGH' region" evidence="12">
    <location>
        <begin position="34"/>
        <end position="44"/>
    </location>
</feature>
<feature type="binding site" evidence="12">
    <location>
        <position position="291"/>
    </location>
    <ligand>
        <name>ATP</name>
        <dbReference type="ChEBI" id="CHEBI:30616"/>
    </ligand>
</feature>
<evidence type="ECO:0000256" key="11">
    <source>
        <dbReference type="ARBA" id="ARBA00023146"/>
    </source>
</evidence>
<evidence type="ECO:0000256" key="9">
    <source>
        <dbReference type="ARBA" id="ARBA00022840"/>
    </source>
</evidence>
<dbReference type="InterPro" id="IPR024909">
    <property type="entry name" value="Cys-tRNA/MSH_ligase"/>
</dbReference>
<keyword evidence="11 12" id="KW-0030">Aminoacyl-tRNA synthetase</keyword>
<dbReference type="InterPro" id="IPR014729">
    <property type="entry name" value="Rossmann-like_a/b/a_fold"/>
</dbReference>
<evidence type="ECO:0000256" key="4">
    <source>
        <dbReference type="ARBA" id="ARBA00022490"/>
    </source>
</evidence>
<dbReference type="RefSeq" id="WP_160739026.1">
    <property type="nucleotide sequence ID" value="NZ_WTYQ01000002.1"/>
</dbReference>
<dbReference type="EMBL" id="WTYQ01000002">
    <property type="protein sequence ID" value="MXP25848.1"/>
    <property type="molecule type" value="Genomic_DNA"/>
</dbReference>
<dbReference type="Gene3D" id="3.40.50.620">
    <property type="entry name" value="HUPs"/>
    <property type="match status" value="1"/>
</dbReference>
<keyword evidence="15" id="KW-1185">Reference proteome</keyword>
<feature type="binding site" evidence="12">
    <location>
        <position position="252"/>
    </location>
    <ligand>
        <name>Zn(2+)</name>
        <dbReference type="ChEBI" id="CHEBI:29105"/>
    </ligand>
</feature>
<dbReference type="InterPro" id="IPR015273">
    <property type="entry name" value="Cys-tRNA-synt_Ia_DALR"/>
</dbReference>
<evidence type="ECO:0000313" key="14">
    <source>
        <dbReference type="EMBL" id="MXP25848.1"/>
    </source>
</evidence>
<comment type="caution">
    <text evidence="14">The sequence shown here is derived from an EMBL/GenBank/DDBJ whole genome shotgun (WGS) entry which is preliminary data.</text>
</comment>
<dbReference type="GO" id="GO:0005829">
    <property type="term" value="C:cytosol"/>
    <property type="evidence" value="ECO:0007669"/>
    <property type="project" value="TreeGrafter"/>
</dbReference>
<dbReference type="Pfam" id="PF23493">
    <property type="entry name" value="CysS_C"/>
    <property type="match status" value="1"/>
</dbReference>
<dbReference type="GO" id="GO:0008270">
    <property type="term" value="F:zinc ion binding"/>
    <property type="evidence" value="ECO:0007669"/>
    <property type="project" value="UniProtKB-UniRule"/>
</dbReference>
<evidence type="ECO:0000256" key="10">
    <source>
        <dbReference type="ARBA" id="ARBA00022917"/>
    </source>
</evidence>
<evidence type="ECO:0000256" key="7">
    <source>
        <dbReference type="ARBA" id="ARBA00022741"/>
    </source>
</evidence>
<keyword evidence="4 12" id="KW-0963">Cytoplasm</keyword>
<evidence type="ECO:0000313" key="15">
    <source>
        <dbReference type="Proteomes" id="UP000460561"/>
    </source>
</evidence>
<evidence type="ECO:0000256" key="8">
    <source>
        <dbReference type="ARBA" id="ARBA00022833"/>
    </source>
</evidence>
<dbReference type="AlphaFoldDB" id="A0A845AFB4"/>